<dbReference type="EMBL" id="WUAV01000003">
    <property type="protein sequence ID" value="KAF1761270.1"/>
    <property type="molecule type" value="Genomic_DNA"/>
</dbReference>
<dbReference type="GeneID" id="78774898"/>
<gene>
    <name evidence="1" type="ORF">GCK72_009524</name>
</gene>
<proteinExistence type="predicted"/>
<comment type="caution">
    <text evidence="1">The sequence shown here is derived from an EMBL/GenBank/DDBJ whole genome shotgun (WGS) entry which is preliminary data.</text>
</comment>
<protein>
    <submittedName>
        <fullName evidence="1">Uncharacterized protein</fullName>
    </submittedName>
</protein>
<dbReference type="CTD" id="78774898"/>
<name>A0A6A5H0E8_CAERE</name>
<sequence>MEYIISEQFQHEPVAGLGPSVVNAISGKATKEIVSMSKHYSYSTLSKTVFIFDSRRNNRPFSISRLSSPSRTSLLACIFSITVKKRPPIIGIISLIVLRDPLLCRNLKQDKNAFARPVAKATTTLPNMFKSSFCCCWMGVESGSNTS</sequence>
<dbReference type="AlphaFoldDB" id="A0A6A5H0E8"/>
<reference evidence="1 2" key="1">
    <citation type="submission" date="2019-12" db="EMBL/GenBank/DDBJ databases">
        <title>Chromosome-level assembly of the Caenorhabditis remanei genome.</title>
        <authorList>
            <person name="Teterina A.A."/>
            <person name="Willis J.H."/>
            <person name="Phillips P.C."/>
        </authorList>
    </citation>
    <scope>NUCLEOTIDE SEQUENCE [LARGE SCALE GENOMIC DNA]</scope>
    <source>
        <strain evidence="1 2">PX506</strain>
        <tissue evidence="1">Whole organism</tissue>
    </source>
</reference>
<evidence type="ECO:0000313" key="2">
    <source>
        <dbReference type="Proteomes" id="UP000483820"/>
    </source>
</evidence>
<organism evidence="1 2">
    <name type="scientific">Caenorhabditis remanei</name>
    <name type="common">Caenorhabditis vulgaris</name>
    <dbReference type="NCBI Taxonomy" id="31234"/>
    <lineage>
        <taxon>Eukaryota</taxon>
        <taxon>Metazoa</taxon>
        <taxon>Ecdysozoa</taxon>
        <taxon>Nematoda</taxon>
        <taxon>Chromadorea</taxon>
        <taxon>Rhabditida</taxon>
        <taxon>Rhabditina</taxon>
        <taxon>Rhabditomorpha</taxon>
        <taxon>Rhabditoidea</taxon>
        <taxon>Rhabditidae</taxon>
        <taxon>Peloderinae</taxon>
        <taxon>Caenorhabditis</taxon>
    </lineage>
</organism>
<dbReference type="RefSeq" id="XP_053586994.1">
    <property type="nucleotide sequence ID" value="XM_053727417.1"/>
</dbReference>
<dbReference type="KEGG" id="crq:GCK72_009524"/>
<accession>A0A6A5H0E8</accession>
<evidence type="ECO:0000313" key="1">
    <source>
        <dbReference type="EMBL" id="KAF1761270.1"/>
    </source>
</evidence>
<dbReference type="Proteomes" id="UP000483820">
    <property type="component" value="Chromosome III"/>
</dbReference>